<reference evidence="1 2" key="1">
    <citation type="journal article" date="2019" name="Plant Biotechnol. J.">
        <title>The red bayberry genome and genetic basis of sex determination.</title>
        <authorList>
            <person name="Jia H.M."/>
            <person name="Jia H.J."/>
            <person name="Cai Q.L."/>
            <person name="Wang Y."/>
            <person name="Zhao H.B."/>
            <person name="Yang W.F."/>
            <person name="Wang G.Y."/>
            <person name="Li Y.H."/>
            <person name="Zhan D.L."/>
            <person name="Shen Y.T."/>
            <person name="Niu Q.F."/>
            <person name="Chang L."/>
            <person name="Qiu J."/>
            <person name="Zhao L."/>
            <person name="Xie H.B."/>
            <person name="Fu W.Y."/>
            <person name="Jin J."/>
            <person name="Li X.W."/>
            <person name="Jiao Y."/>
            <person name="Zhou C.C."/>
            <person name="Tu T."/>
            <person name="Chai C.Y."/>
            <person name="Gao J.L."/>
            <person name="Fan L.J."/>
            <person name="van de Weg E."/>
            <person name="Wang J.Y."/>
            <person name="Gao Z.S."/>
        </authorList>
    </citation>
    <scope>NUCLEOTIDE SEQUENCE [LARGE SCALE GENOMIC DNA]</scope>
    <source>
        <tissue evidence="1">Leaves</tissue>
    </source>
</reference>
<evidence type="ECO:0000313" key="1">
    <source>
        <dbReference type="EMBL" id="KAB1201668.1"/>
    </source>
</evidence>
<evidence type="ECO:0000313" key="2">
    <source>
        <dbReference type="Proteomes" id="UP000516437"/>
    </source>
</evidence>
<name>A0A6A1UPB7_9ROSI</name>
<dbReference type="EMBL" id="RXIC02000040">
    <property type="protein sequence ID" value="KAB1201668.1"/>
    <property type="molecule type" value="Genomic_DNA"/>
</dbReference>
<proteinExistence type="predicted"/>
<protein>
    <submittedName>
        <fullName evidence="1">Uncharacterized protein</fullName>
    </submittedName>
</protein>
<gene>
    <name evidence="1" type="ORF">CJ030_MR0G001495</name>
</gene>
<dbReference type="AlphaFoldDB" id="A0A6A1UPB7"/>
<dbReference type="Proteomes" id="UP000516437">
    <property type="component" value="Unassembled WGS sequence"/>
</dbReference>
<keyword evidence="2" id="KW-1185">Reference proteome</keyword>
<comment type="caution">
    <text evidence="1">The sequence shown here is derived from an EMBL/GenBank/DDBJ whole genome shotgun (WGS) entry which is preliminary data.</text>
</comment>
<sequence>MRRRWTASMPASGASPMAIREVESPLAVRVETTEWETRGRLRKVGRAEVEERKRDLVEEASEKASVDAVVLRWEVRDIWGPSVKGKGRVAFVE</sequence>
<accession>A0A6A1UPB7</accession>
<organism evidence="1 2">
    <name type="scientific">Morella rubra</name>
    <name type="common">Chinese bayberry</name>
    <dbReference type="NCBI Taxonomy" id="262757"/>
    <lineage>
        <taxon>Eukaryota</taxon>
        <taxon>Viridiplantae</taxon>
        <taxon>Streptophyta</taxon>
        <taxon>Embryophyta</taxon>
        <taxon>Tracheophyta</taxon>
        <taxon>Spermatophyta</taxon>
        <taxon>Magnoliopsida</taxon>
        <taxon>eudicotyledons</taxon>
        <taxon>Gunneridae</taxon>
        <taxon>Pentapetalae</taxon>
        <taxon>rosids</taxon>
        <taxon>fabids</taxon>
        <taxon>Fagales</taxon>
        <taxon>Myricaceae</taxon>
        <taxon>Morella</taxon>
    </lineage>
</organism>